<dbReference type="SUPFAM" id="SSF158457">
    <property type="entry name" value="Orange domain-like"/>
    <property type="match status" value="1"/>
</dbReference>
<feature type="compositionally biased region" description="Low complexity" evidence="1">
    <location>
        <begin position="55"/>
        <end position="71"/>
    </location>
</feature>
<evidence type="ECO:0000313" key="4">
    <source>
        <dbReference type="Proteomes" id="UP001187343"/>
    </source>
</evidence>
<evidence type="ECO:0000313" key="3">
    <source>
        <dbReference type="EMBL" id="KAK2881452.1"/>
    </source>
</evidence>
<dbReference type="GO" id="GO:0003677">
    <property type="term" value="F:DNA binding"/>
    <property type="evidence" value="ECO:0007669"/>
    <property type="project" value="InterPro"/>
</dbReference>
<dbReference type="Proteomes" id="UP001187343">
    <property type="component" value="Unassembled WGS sequence"/>
</dbReference>
<gene>
    <name evidence="3" type="ORF">Q8A67_018720</name>
</gene>
<dbReference type="EMBL" id="JAUYZG010000018">
    <property type="protein sequence ID" value="KAK2881452.1"/>
    <property type="molecule type" value="Genomic_DNA"/>
</dbReference>
<organism evidence="3 4">
    <name type="scientific">Cirrhinus molitorella</name>
    <name type="common">mud carp</name>
    <dbReference type="NCBI Taxonomy" id="172907"/>
    <lineage>
        <taxon>Eukaryota</taxon>
        <taxon>Metazoa</taxon>
        <taxon>Chordata</taxon>
        <taxon>Craniata</taxon>
        <taxon>Vertebrata</taxon>
        <taxon>Euteleostomi</taxon>
        <taxon>Actinopterygii</taxon>
        <taxon>Neopterygii</taxon>
        <taxon>Teleostei</taxon>
        <taxon>Ostariophysi</taxon>
        <taxon>Cypriniformes</taxon>
        <taxon>Cyprinidae</taxon>
        <taxon>Labeoninae</taxon>
        <taxon>Labeonini</taxon>
        <taxon>Cirrhinus</taxon>
    </lineage>
</organism>
<sequence length="271" mass="30215">MTKTELYNIFCSIQSTTSLEKSTPPPKAAGNQATPRGTPYARPEQTSSPTRKGLRSSSRSSRPSASLGRAPDAAAVSPSLPTPPLNSSPPRLSAQPRRPSRPTHSFSLILIFSPRHGPWPHRRTLARVHSAEGLRSTQYSDRNPILEAEAQQKYSTGYIQCMQEVHNLLLSCDWIDKTLGSRLLNHLLKFLPRTAKDCPQLPKYSLKSISSNHSDCIGFHAYELESPKTCPPSPVLYERAGKSQNQCSTPMRMAHDVENPHLSLLKMWRPW</sequence>
<dbReference type="GO" id="GO:0006355">
    <property type="term" value="P:regulation of DNA-templated transcription"/>
    <property type="evidence" value="ECO:0007669"/>
    <property type="project" value="InterPro"/>
</dbReference>
<evidence type="ECO:0000256" key="1">
    <source>
        <dbReference type="SAM" id="MobiDB-lite"/>
    </source>
</evidence>
<keyword evidence="4" id="KW-1185">Reference proteome</keyword>
<dbReference type="Pfam" id="PF07527">
    <property type="entry name" value="Hairy_orange"/>
    <property type="match status" value="1"/>
</dbReference>
<feature type="region of interest" description="Disordered" evidence="1">
    <location>
        <begin position="14"/>
        <end position="102"/>
    </location>
</feature>
<accession>A0AA88PGU7</accession>
<dbReference type="PROSITE" id="PS51054">
    <property type="entry name" value="ORANGE"/>
    <property type="match status" value="1"/>
</dbReference>
<name>A0AA88PGU7_9TELE</name>
<proteinExistence type="predicted"/>
<dbReference type="InterPro" id="IPR003650">
    <property type="entry name" value="Orange_dom"/>
</dbReference>
<feature type="domain" description="Orange" evidence="2">
    <location>
        <begin position="154"/>
        <end position="187"/>
    </location>
</feature>
<protein>
    <recommendedName>
        <fullName evidence="2">Orange domain-containing protein</fullName>
    </recommendedName>
</protein>
<comment type="caution">
    <text evidence="3">The sequence shown here is derived from an EMBL/GenBank/DDBJ whole genome shotgun (WGS) entry which is preliminary data.</text>
</comment>
<dbReference type="SMART" id="SM00511">
    <property type="entry name" value="ORANGE"/>
    <property type="match status" value="1"/>
</dbReference>
<evidence type="ECO:0000259" key="2">
    <source>
        <dbReference type="PROSITE" id="PS51054"/>
    </source>
</evidence>
<reference evidence="3" key="1">
    <citation type="submission" date="2023-08" db="EMBL/GenBank/DDBJ databases">
        <title>Chromosome-level Genome Assembly of mud carp (Cirrhinus molitorella).</title>
        <authorList>
            <person name="Liu H."/>
        </authorList>
    </citation>
    <scope>NUCLEOTIDE SEQUENCE</scope>
    <source>
        <strain evidence="3">Prfri</strain>
        <tissue evidence="3">Muscle</tissue>
    </source>
</reference>
<dbReference type="AlphaFoldDB" id="A0AA88PGU7"/>